<evidence type="ECO:0000313" key="12">
    <source>
        <dbReference type="EMBL" id="MBT9314275.1"/>
    </source>
</evidence>
<evidence type="ECO:0000256" key="10">
    <source>
        <dbReference type="SAM" id="SignalP"/>
    </source>
</evidence>
<reference evidence="12" key="1">
    <citation type="submission" date="2020-11" db="EMBL/GenBank/DDBJ databases">
        <authorList>
            <person name="Konstantinou D."/>
            <person name="Gkelis S."/>
            <person name="Popin R."/>
            <person name="Fewer D."/>
            <person name="Sivonen K."/>
        </authorList>
    </citation>
    <scope>NUCLEOTIDE SEQUENCE</scope>
    <source>
        <strain evidence="12">TAU-MAC 1115</strain>
    </source>
</reference>
<name>A0A947GFA6_9CYAN</name>
<dbReference type="PANTHER" id="PTHR34688">
    <property type="entry name" value="CYTOCHROME C6, CHLOROPLASTIC"/>
    <property type="match status" value="1"/>
</dbReference>
<dbReference type="PRINTS" id="PR00605">
    <property type="entry name" value="CYTCHROMECIC"/>
</dbReference>
<sequence>MCCLVISLWLNHSPIAWAEPASELFEAHCAGCHPNGANIIRRGKNLKQKALNRHGYTSADKIESIIAHGKGLMSAYGEQLSDDQIHALANYVLEQAAINWKPST</sequence>
<keyword evidence="13" id="KW-1185">Reference proteome</keyword>
<evidence type="ECO:0000256" key="3">
    <source>
        <dbReference type="ARBA" id="ARBA00022448"/>
    </source>
</evidence>
<evidence type="ECO:0000256" key="1">
    <source>
        <dbReference type="ARBA" id="ARBA00004518"/>
    </source>
</evidence>
<feature type="signal peptide" evidence="10">
    <location>
        <begin position="1"/>
        <end position="18"/>
    </location>
</feature>
<keyword evidence="5 9" id="KW-0479">Metal-binding</keyword>
<evidence type="ECO:0000256" key="5">
    <source>
        <dbReference type="ARBA" id="ARBA00022723"/>
    </source>
</evidence>
<evidence type="ECO:0000313" key="13">
    <source>
        <dbReference type="Proteomes" id="UP000717364"/>
    </source>
</evidence>
<dbReference type="Pfam" id="PF13442">
    <property type="entry name" value="Cytochrome_CBB3"/>
    <property type="match status" value="1"/>
</dbReference>
<dbReference type="GO" id="GO:0020037">
    <property type="term" value="F:heme binding"/>
    <property type="evidence" value="ECO:0007669"/>
    <property type="project" value="InterPro"/>
</dbReference>
<dbReference type="GO" id="GO:0031979">
    <property type="term" value="C:plasma membrane-derived thylakoid lumen"/>
    <property type="evidence" value="ECO:0007669"/>
    <property type="project" value="UniProtKB-SubCell"/>
</dbReference>
<dbReference type="InterPro" id="IPR023655">
    <property type="entry name" value="Cyt_C6"/>
</dbReference>
<evidence type="ECO:0000256" key="8">
    <source>
        <dbReference type="ARBA" id="ARBA00023078"/>
    </source>
</evidence>
<dbReference type="SUPFAM" id="SSF46626">
    <property type="entry name" value="Cytochrome c"/>
    <property type="match status" value="1"/>
</dbReference>
<dbReference type="RefSeq" id="WP_215607338.1">
    <property type="nucleotide sequence ID" value="NZ_JADOES010000003.1"/>
</dbReference>
<keyword evidence="6" id="KW-0249">Electron transport</keyword>
<accession>A0A947GFA6</accession>
<dbReference type="EMBL" id="JADOES010000003">
    <property type="protein sequence ID" value="MBT9314275.1"/>
    <property type="molecule type" value="Genomic_DNA"/>
</dbReference>
<organism evidence="12 13">
    <name type="scientific">Leptothoe spongobia TAU-MAC 1115</name>
    <dbReference type="NCBI Taxonomy" id="1967444"/>
    <lineage>
        <taxon>Bacteria</taxon>
        <taxon>Bacillati</taxon>
        <taxon>Cyanobacteriota</taxon>
        <taxon>Cyanophyceae</taxon>
        <taxon>Nodosilineales</taxon>
        <taxon>Cymatolegaceae</taxon>
        <taxon>Leptothoe</taxon>
        <taxon>Leptothoe spongobia</taxon>
    </lineage>
</organism>
<dbReference type="PROSITE" id="PS51007">
    <property type="entry name" value="CYTC"/>
    <property type="match status" value="1"/>
</dbReference>
<dbReference type="Proteomes" id="UP000717364">
    <property type="component" value="Unassembled WGS sequence"/>
</dbReference>
<dbReference type="InterPro" id="IPR036909">
    <property type="entry name" value="Cyt_c-like_dom_sf"/>
</dbReference>
<dbReference type="Gene3D" id="1.10.760.10">
    <property type="entry name" value="Cytochrome c-like domain"/>
    <property type="match status" value="1"/>
</dbReference>
<comment type="caution">
    <text evidence="12">The sequence shown here is derived from an EMBL/GenBank/DDBJ whole genome shotgun (WGS) entry which is preliminary data.</text>
</comment>
<evidence type="ECO:0000256" key="2">
    <source>
        <dbReference type="ARBA" id="ARBA00009650"/>
    </source>
</evidence>
<evidence type="ECO:0000256" key="7">
    <source>
        <dbReference type="ARBA" id="ARBA00023004"/>
    </source>
</evidence>
<dbReference type="GO" id="GO:0009055">
    <property type="term" value="F:electron transfer activity"/>
    <property type="evidence" value="ECO:0007669"/>
    <property type="project" value="InterPro"/>
</dbReference>
<dbReference type="GO" id="GO:0005506">
    <property type="term" value="F:iron ion binding"/>
    <property type="evidence" value="ECO:0007669"/>
    <property type="project" value="InterPro"/>
</dbReference>
<dbReference type="InterPro" id="IPR008168">
    <property type="entry name" value="Cyt_C_IC"/>
</dbReference>
<evidence type="ECO:0000256" key="9">
    <source>
        <dbReference type="PROSITE-ProRule" id="PRU00433"/>
    </source>
</evidence>
<reference evidence="12" key="2">
    <citation type="journal article" date="2021" name="Mar. Drugs">
        <title>Genome Reduction and Secondary Metabolism of the Marine Sponge-Associated Cyanobacterium Leptothoe.</title>
        <authorList>
            <person name="Konstantinou D."/>
            <person name="Popin R.V."/>
            <person name="Fewer D.P."/>
            <person name="Sivonen K."/>
            <person name="Gkelis S."/>
        </authorList>
    </citation>
    <scope>NUCLEOTIDE SEQUENCE</scope>
    <source>
        <strain evidence="12">TAU-MAC 1115</strain>
    </source>
</reference>
<comment type="subcellular location">
    <subcellularLocation>
        <location evidence="1">Cellular thylakoid lumen</location>
    </subcellularLocation>
</comment>
<keyword evidence="7 9" id="KW-0408">Iron</keyword>
<feature type="chain" id="PRO_5036868684" evidence="10">
    <location>
        <begin position="19"/>
        <end position="104"/>
    </location>
</feature>
<dbReference type="PANTHER" id="PTHR34688:SF2">
    <property type="entry name" value="CYTOCHROME C6, CHLOROPLASTIC"/>
    <property type="match status" value="1"/>
</dbReference>
<keyword evidence="4 9" id="KW-0349">Heme</keyword>
<keyword evidence="8" id="KW-0793">Thylakoid</keyword>
<feature type="domain" description="Cytochrome c" evidence="11">
    <location>
        <begin position="16"/>
        <end position="96"/>
    </location>
</feature>
<comment type="similarity">
    <text evidence="2">Belongs to the cytochrome c family. PetJ subfamily.</text>
</comment>
<keyword evidence="10" id="KW-0732">Signal</keyword>
<gene>
    <name evidence="12" type="ORF">IXB50_02430</name>
</gene>
<dbReference type="AlphaFoldDB" id="A0A947GFA6"/>
<keyword evidence="3" id="KW-0813">Transport</keyword>
<evidence type="ECO:0000256" key="6">
    <source>
        <dbReference type="ARBA" id="ARBA00022982"/>
    </source>
</evidence>
<evidence type="ECO:0000259" key="11">
    <source>
        <dbReference type="PROSITE" id="PS51007"/>
    </source>
</evidence>
<proteinExistence type="inferred from homology"/>
<protein>
    <submittedName>
        <fullName evidence="12">C-type cytochrome</fullName>
    </submittedName>
</protein>
<dbReference type="InterPro" id="IPR009056">
    <property type="entry name" value="Cyt_c-like_dom"/>
</dbReference>
<evidence type="ECO:0000256" key="4">
    <source>
        <dbReference type="ARBA" id="ARBA00022617"/>
    </source>
</evidence>